<evidence type="ECO:0000256" key="1">
    <source>
        <dbReference type="SAM" id="MobiDB-lite"/>
    </source>
</evidence>
<accession>A0A9X9M6K6</accession>
<sequence length="73" mass="8112">MRGTKSCLGQHPKEEVDDVAGGEVRHCQTGEPAKMITTILSSTMKISQIFPRKEEAGRAPSPAYKHIPFQQQF</sequence>
<dbReference type="AlphaFoldDB" id="A0A9X9M6K6"/>
<evidence type="ECO:0000313" key="2">
    <source>
        <dbReference type="EMBL" id="VCX37968.1"/>
    </source>
</evidence>
<feature type="region of interest" description="Disordered" evidence="1">
    <location>
        <begin position="1"/>
        <end position="22"/>
    </location>
</feature>
<comment type="caution">
    <text evidence="2">The sequence shown here is derived from an EMBL/GenBank/DDBJ whole genome shotgun (WGS) entry which is preliminary data.</text>
</comment>
<feature type="region of interest" description="Disordered" evidence="1">
    <location>
        <begin position="54"/>
        <end position="73"/>
    </location>
</feature>
<name>A0A9X9M6K6_GULGU</name>
<proteinExistence type="predicted"/>
<dbReference type="EMBL" id="CYRY02043521">
    <property type="protein sequence ID" value="VCX37968.1"/>
    <property type="molecule type" value="Genomic_DNA"/>
</dbReference>
<evidence type="ECO:0000313" key="3">
    <source>
        <dbReference type="Proteomes" id="UP000269945"/>
    </source>
</evidence>
<keyword evidence="3" id="KW-1185">Reference proteome</keyword>
<reference evidence="2 3" key="1">
    <citation type="submission" date="2018-10" db="EMBL/GenBank/DDBJ databases">
        <authorList>
            <person name="Ekblom R."/>
            <person name="Jareborg N."/>
        </authorList>
    </citation>
    <scope>NUCLEOTIDE SEQUENCE [LARGE SCALE GENOMIC DNA]</scope>
    <source>
        <tissue evidence="2">Muscle</tissue>
    </source>
</reference>
<gene>
    <name evidence="2" type="ORF">BN2614_LOCUS3</name>
</gene>
<dbReference type="Proteomes" id="UP000269945">
    <property type="component" value="Unassembled WGS sequence"/>
</dbReference>
<protein>
    <submittedName>
        <fullName evidence="2">Uncharacterized protein</fullName>
    </submittedName>
</protein>
<organism evidence="2 3">
    <name type="scientific">Gulo gulo</name>
    <name type="common">Wolverine</name>
    <name type="synonym">Gluton</name>
    <dbReference type="NCBI Taxonomy" id="48420"/>
    <lineage>
        <taxon>Eukaryota</taxon>
        <taxon>Metazoa</taxon>
        <taxon>Chordata</taxon>
        <taxon>Craniata</taxon>
        <taxon>Vertebrata</taxon>
        <taxon>Euteleostomi</taxon>
        <taxon>Mammalia</taxon>
        <taxon>Eutheria</taxon>
        <taxon>Laurasiatheria</taxon>
        <taxon>Carnivora</taxon>
        <taxon>Caniformia</taxon>
        <taxon>Musteloidea</taxon>
        <taxon>Mustelidae</taxon>
        <taxon>Guloninae</taxon>
        <taxon>Gulo</taxon>
    </lineage>
</organism>